<protein>
    <submittedName>
        <fullName evidence="1">Uncharacterized protein</fullName>
    </submittedName>
</protein>
<proteinExistence type="predicted"/>
<name>A0A6C0HET2_9ZZZZ</name>
<sequence>MIKLTFLFILINKKELKYTFNYIKCMNLLY</sequence>
<accession>A0A6C0HET2</accession>
<reference evidence="1" key="1">
    <citation type="journal article" date="2020" name="Nature">
        <title>Giant virus diversity and host interactions through global metagenomics.</title>
        <authorList>
            <person name="Schulz F."/>
            <person name="Roux S."/>
            <person name="Paez-Espino D."/>
            <person name="Jungbluth S."/>
            <person name="Walsh D.A."/>
            <person name="Denef V.J."/>
            <person name="McMahon K.D."/>
            <person name="Konstantinidis K.T."/>
            <person name="Eloe-Fadrosh E.A."/>
            <person name="Kyrpides N.C."/>
            <person name="Woyke T."/>
        </authorList>
    </citation>
    <scope>NUCLEOTIDE SEQUENCE</scope>
    <source>
        <strain evidence="1">GVMAG-M-3300023179-92</strain>
    </source>
</reference>
<dbReference type="EMBL" id="MN739934">
    <property type="protein sequence ID" value="QHT78523.1"/>
    <property type="molecule type" value="Genomic_DNA"/>
</dbReference>
<evidence type="ECO:0000313" key="1">
    <source>
        <dbReference type="EMBL" id="QHT78523.1"/>
    </source>
</evidence>
<organism evidence="1">
    <name type="scientific">viral metagenome</name>
    <dbReference type="NCBI Taxonomy" id="1070528"/>
    <lineage>
        <taxon>unclassified sequences</taxon>
        <taxon>metagenomes</taxon>
        <taxon>organismal metagenomes</taxon>
    </lineage>
</organism>
<dbReference type="AlphaFoldDB" id="A0A6C0HET2"/>